<dbReference type="Pfam" id="PF08282">
    <property type="entry name" value="Hydrolase_3"/>
    <property type="match status" value="1"/>
</dbReference>
<organism evidence="2 3">
    <name type="scientific">Micromonospora radicis</name>
    <dbReference type="NCBI Taxonomy" id="1894971"/>
    <lineage>
        <taxon>Bacteria</taxon>
        <taxon>Bacillati</taxon>
        <taxon>Actinomycetota</taxon>
        <taxon>Actinomycetes</taxon>
        <taxon>Micromonosporales</taxon>
        <taxon>Micromonosporaceae</taxon>
        <taxon>Micromonospora</taxon>
    </lineage>
</organism>
<evidence type="ECO:0000313" key="3">
    <source>
        <dbReference type="Proteomes" id="UP000283832"/>
    </source>
</evidence>
<dbReference type="AlphaFoldDB" id="A0A418MPU5"/>
<proteinExistence type="predicted"/>
<keyword evidence="3" id="KW-1185">Reference proteome</keyword>
<name>A0A418MPU5_9ACTN</name>
<dbReference type="InterPro" id="IPR023214">
    <property type="entry name" value="HAD_sf"/>
</dbReference>
<dbReference type="Proteomes" id="UP000283832">
    <property type="component" value="Unassembled WGS sequence"/>
</dbReference>
<dbReference type="SUPFAM" id="SSF56784">
    <property type="entry name" value="HAD-like"/>
    <property type="match status" value="1"/>
</dbReference>
<dbReference type="InterPro" id="IPR036412">
    <property type="entry name" value="HAD-like_sf"/>
</dbReference>
<feature type="compositionally biased region" description="Basic and acidic residues" evidence="1">
    <location>
        <begin position="320"/>
        <end position="335"/>
    </location>
</feature>
<dbReference type="GO" id="GO:0016791">
    <property type="term" value="F:phosphatase activity"/>
    <property type="evidence" value="ECO:0007669"/>
    <property type="project" value="TreeGrafter"/>
</dbReference>
<dbReference type="InterPro" id="IPR006379">
    <property type="entry name" value="HAD-SF_hydro_IIB"/>
</dbReference>
<dbReference type="NCBIfam" id="TIGR01484">
    <property type="entry name" value="HAD-SF-IIB"/>
    <property type="match status" value="1"/>
</dbReference>
<reference evidence="2 3" key="1">
    <citation type="submission" date="2018-08" db="EMBL/GenBank/DDBJ databases">
        <title>Jishengella sp. nov., isolated from a root of Azadirachta indica A. Juss. var. siamensis Valenton.</title>
        <authorList>
            <person name="Kuncharoen N."/>
            <person name="Tanasupawat S."/>
            <person name="Kudo T."/>
            <person name="Ohkuma M."/>
        </authorList>
    </citation>
    <scope>NUCLEOTIDE SEQUENCE [LARGE SCALE GENOMIC DNA]</scope>
    <source>
        <strain evidence="2 3">AZ1-13</strain>
    </source>
</reference>
<feature type="region of interest" description="Disordered" evidence="1">
    <location>
        <begin position="297"/>
        <end position="335"/>
    </location>
</feature>
<comment type="caution">
    <text evidence="2">The sequence shown here is derived from an EMBL/GenBank/DDBJ whole genome shotgun (WGS) entry which is preliminary data.</text>
</comment>
<dbReference type="InterPro" id="IPR000150">
    <property type="entry name" value="Cof"/>
</dbReference>
<protein>
    <submittedName>
        <fullName evidence="2">HAD family phosphatase</fullName>
    </submittedName>
</protein>
<accession>A0A418MPU5</accession>
<dbReference type="Gene3D" id="3.40.50.1000">
    <property type="entry name" value="HAD superfamily/HAD-like"/>
    <property type="match status" value="1"/>
</dbReference>
<dbReference type="PANTHER" id="PTHR10000">
    <property type="entry name" value="PHOSPHOSERINE PHOSPHATASE"/>
    <property type="match status" value="1"/>
</dbReference>
<dbReference type="GO" id="GO:0000287">
    <property type="term" value="F:magnesium ion binding"/>
    <property type="evidence" value="ECO:0007669"/>
    <property type="project" value="TreeGrafter"/>
</dbReference>
<dbReference type="NCBIfam" id="TIGR00099">
    <property type="entry name" value="Cof-subfamily"/>
    <property type="match status" value="1"/>
</dbReference>
<dbReference type="OrthoDB" id="3615082at2"/>
<gene>
    <name evidence="2" type="ORF">D2L64_21965</name>
</gene>
<evidence type="ECO:0000313" key="2">
    <source>
        <dbReference type="EMBL" id="RIV34577.1"/>
    </source>
</evidence>
<sequence length="335" mass="35376">MGGQGPASAVADAGTVPLGPARIGLVALDIDGTLIDSPRSDRIAPAVVDAVRRVREAGVPVVLVSGRTHAMMTPYRDVLAAEPVLGSANGAVVRDDHDILRRATLPADAIAWAVRIAERFDLDVMFYGVDDLSVFPVAGHLHEPGSTPEARWTRVGARLIADPVRELAGTSVVKLVFIAADEIAAERITVRVRRELPSWAGTSELARSSGGAFGLEAPGADKGSALALIAEGYGVPLDRILAIGDHENDLPMLRVVGHPVAMGNSPPQVRALTHFTTASVTEDGVALALRRHLPWAFTDEPDDPTASPAPPDGEPPGPEAEGKRHDQHIPHRDLR</sequence>
<dbReference type="EMBL" id="QXEC01000026">
    <property type="protein sequence ID" value="RIV34577.1"/>
    <property type="molecule type" value="Genomic_DNA"/>
</dbReference>
<feature type="compositionally biased region" description="Pro residues" evidence="1">
    <location>
        <begin position="307"/>
        <end position="318"/>
    </location>
</feature>
<dbReference type="PANTHER" id="PTHR10000:SF8">
    <property type="entry name" value="HAD SUPERFAMILY HYDROLASE-LIKE, TYPE 3"/>
    <property type="match status" value="1"/>
</dbReference>
<dbReference type="Gene3D" id="3.30.1240.10">
    <property type="match status" value="1"/>
</dbReference>
<dbReference type="RefSeq" id="WP_119579110.1">
    <property type="nucleotide sequence ID" value="NZ_QXEC01000026.1"/>
</dbReference>
<dbReference type="GO" id="GO:0005829">
    <property type="term" value="C:cytosol"/>
    <property type="evidence" value="ECO:0007669"/>
    <property type="project" value="TreeGrafter"/>
</dbReference>
<evidence type="ECO:0000256" key="1">
    <source>
        <dbReference type="SAM" id="MobiDB-lite"/>
    </source>
</evidence>